<evidence type="ECO:0000259" key="7">
    <source>
        <dbReference type="Pfam" id="PF03544"/>
    </source>
</evidence>
<reference evidence="8 9" key="1">
    <citation type="submission" date="2024-09" db="EMBL/GenBank/DDBJ databases">
        <authorList>
            <person name="Sun Q."/>
            <person name="Mori K."/>
        </authorList>
    </citation>
    <scope>NUCLEOTIDE SEQUENCE [LARGE SCALE GENOMIC DNA]</scope>
    <source>
        <strain evidence="8 9">CCM 7765</strain>
    </source>
</reference>
<keyword evidence="9" id="KW-1185">Reference proteome</keyword>
<keyword evidence="4 6" id="KW-0472">Membrane</keyword>
<protein>
    <submittedName>
        <fullName evidence="8">TonB family protein</fullName>
    </submittedName>
</protein>
<dbReference type="InterPro" id="IPR037682">
    <property type="entry name" value="TonB_C"/>
</dbReference>
<feature type="region of interest" description="Disordered" evidence="5">
    <location>
        <begin position="138"/>
        <end position="171"/>
    </location>
</feature>
<evidence type="ECO:0000256" key="4">
    <source>
        <dbReference type="ARBA" id="ARBA00023136"/>
    </source>
</evidence>
<keyword evidence="2 6" id="KW-0812">Transmembrane</keyword>
<evidence type="ECO:0000256" key="5">
    <source>
        <dbReference type="SAM" id="MobiDB-lite"/>
    </source>
</evidence>
<dbReference type="Gene3D" id="3.30.1150.10">
    <property type="match status" value="1"/>
</dbReference>
<dbReference type="InterPro" id="IPR008969">
    <property type="entry name" value="CarboxyPept-like_regulatory"/>
</dbReference>
<dbReference type="SUPFAM" id="SSF49464">
    <property type="entry name" value="Carboxypeptidase regulatory domain-like"/>
    <property type="match status" value="1"/>
</dbReference>
<feature type="domain" description="TonB C-terminal" evidence="7">
    <location>
        <begin position="344"/>
        <end position="404"/>
    </location>
</feature>
<comment type="subcellular location">
    <subcellularLocation>
        <location evidence="1">Membrane</location>
        <topology evidence="1">Single-pass membrane protein</topology>
    </subcellularLocation>
</comment>
<evidence type="ECO:0000256" key="6">
    <source>
        <dbReference type="SAM" id="Phobius"/>
    </source>
</evidence>
<evidence type="ECO:0000256" key="2">
    <source>
        <dbReference type="ARBA" id="ARBA00022692"/>
    </source>
</evidence>
<evidence type="ECO:0000313" key="9">
    <source>
        <dbReference type="Proteomes" id="UP001589774"/>
    </source>
</evidence>
<feature type="transmembrane region" description="Helical" evidence="6">
    <location>
        <begin position="79"/>
        <end position="98"/>
    </location>
</feature>
<dbReference type="NCBIfam" id="TIGR01352">
    <property type="entry name" value="tonB_Cterm"/>
    <property type="match status" value="1"/>
</dbReference>
<dbReference type="Proteomes" id="UP001589774">
    <property type="component" value="Unassembled WGS sequence"/>
</dbReference>
<dbReference type="Gene3D" id="2.60.40.1120">
    <property type="entry name" value="Carboxypeptidase-like, regulatory domain"/>
    <property type="match status" value="1"/>
</dbReference>
<dbReference type="RefSeq" id="WP_130858098.1">
    <property type="nucleotide sequence ID" value="NZ_JBHLWO010000001.1"/>
</dbReference>
<sequence length="407" mass="45831">MKEHKSDIALIKSYLKGELSREEMYQLERRAHNDPLLMDLLQGMEKGDEQMHVGNLADIKGRMRERLNTPAIHRKKQSLWWMAASLVGVLFFMGYWILKKEFIQQPTLVQEQNQARDSQTSVKRDSMPLIAMKPVKEPKTTAKAPVPTRSSAARRKPVSSLNQVEEPSHQKATVVDSLVETHAETALATLAPKQVVEPTPIRGRVVDEHTEEPLAGVTVKAAKLTSVVTDSNGQFTLLNPQRAETLKVSYLGYENRNVAVKDQDSVMIAMQPVNATLNEEVVSAYNRQGTKKSVSSKLASRTLDVHITKDSTISIPSARLVTEPLIGWKAYEKYLEESTGAIKDRAGRVKIAFWLDKDGKPENIRVIKSLDPKHDKRAVEIVRNGPLWKKMDVNREISIDIDFKVVK</sequence>
<proteinExistence type="predicted"/>
<dbReference type="InterPro" id="IPR006260">
    <property type="entry name" value="TonB/TolA_C"/>
</dbReference>
<dbReference type="SUPFAM" id="SSF74653">
    <property type="entry name" value="TolA/TonB C-terminal domain"/>
    <property type="match status" value="1"/>
</dbReference>
<evidence type="ECO:0000256" key="3">
    <source>
        <dbReference type="ARBA" id="ARBA00022989"/>
    </source>
</evidence>
<evidence type="ECO:0000256" key="1">
    <source>
        <dbReference type="ARBA" id="ARBA00004167"/>
    </source>
</evidence>
<accession>A0ABV6HCV6</accession>
<dbReference type="Pfam" id="PF13715">
    <property type="entry name" value="CarbopepD_reg_2"/>
    <property type="match status" value="1"/>
</dbReference>
<dbReference type="EMBL" id="JBHLWO010000001">
    <property type="protein sequence ID" value="MFC0316719.1"/>
    <property type="molecule type" value="Genomic_DNA"/>
</dbReference>
<organism evidence="8 9">
    <name type="scientific">Olivibacter oleidegradans</name>
    <dbReference type="NCBI Taxonomy" id="760123"/>
    <lineage>
        <taxon>Bacteria</taxon>
        <taxon>Pseudomonadati</taxon>
        <taxon>Bacteroidota</taxon>
        <taxon>Sphingobacteriia</taxon>
        <taxon>Sphingobacteriales</taxon>
        <taxon>Sphingobacteriaceae</taxon>
        <taxon>Olivibacter</taxon>
    </lineage>
</organism>
<dbReference type="Pfam" id="PF03544">
    <property type="entry name" value="TonB_C"/>
    <property type="match status" value="1"/>
</dbReference>
<evidence type="ECO:0000313" key="8">
    <source>
        <dbReference type="EMBL" id="MFC0316719.1"/>
    </source>
</evidence>
<comment type="caution">
    <text evidence="8">The sequence shown here is derived from an EMBL/GenBank/DDBJ whole genome shotgun (WGS) entry which is preliminary data.</text>
</comment>
<gene>
    <name evidence="8" type="ORF">ACFFI0_00310</name>
</gene>
<keyword evidence="3 6" id="KW-1133">Transmembrane helix</keyword>
<name>A0ABV6HCV6_9SPHI</name>